<evidence type="ECO:0000313" key="2">
    <source>
        <dbReference type="EMBL" id="KII83170.1"/>
    </source>
</evidence>
<organism evidence="2 3">
    <name type="scientific">Plicaturopsis crispa FD-325 SS-3</name>
    <dbReference type="NCBI Taxonomy" id="944288"/>
    <lineage>
        <taxon>Eukaryota</taxon>
        <taxon>Fungi</taxon>
        <taxon>Dikarya</taxon>
        <taxon>Basidiomycota</taxon>
        <taxon>Agaricomycotina</taxon>
        <taxon>Agaricomycetes</taxon>
        <taxon>Agaricomycetidae</taxon>
        <taxon>Amylocorticiales</taxon>
        <taxon>Amylocorticiaceae</taxon>
        <taxon>Plicatura</taxon>
        <taxon>Plicaturopsis crispa</taxon>
    </lineage>
</organism>
<dbReference type="EMBL" id="KN832581">
    <property type="protein sequence ID" value="KII83170.1"/>
    <property type="molecule type" value="Genomic_DNA"/>
</dbReference>
<evidence type="ECO:0000313" key="3">
    <source>
        <dbReference type="Proteomes" id="UP000053263"/>
    </source>
</evidence>
<sequence length="433" mass="48134">AEDIVCEAVYDEMDVVNAKMGCGLSDITPRDLEEWSLAESVVPITEKYAPVLLRVIRSAAMTSRSAEKNTQKDRDAVSGCNVIVTQIGNFRSQHNLRFPAIIGLFSWATGSAVQTMDTLHKLGLSISYDSIRKLLKSLAKSLIAEAGEVARGPHAMCYDNINISTSIHVEQRTNGPAKVQSGTFPMLYAIENHPLSAFDLEPIMERARTASDLTYADIRPTSEETESMLSQFEAKILSVLTEHSTPFKEYADHPLLQHVPRRPHAPGHCTKEFPLMVTTIDEADVLGNIRLWENVYLGQMVMRPPELGLRAPPQLGPGIFHTIMNWIWRLLAIHRGSLHQIGSLTYLFDLISKVRLGGDKPDYHALLSALTQIFDGLILNAWRRECGNLHTYAATHPTPEALRAMARQILLKYATPMREPSAKSPSSNSEDAD</sequence>
<gene>
    <name evidence="2" type="ORF">PLICRDRAFT_77559</name>
</gene>
<evidence type="ECO:0000259" key="1">
    <source>
        <dbReference type="Pfam" id="PF20231"/>
    </source>
</evidence>
<dbReference type="AlphaFoldDB" id="A0A0C9SVQ2"/>
<feature type="domain" description="DUF6589" evidence="1">
    <location>
        <begin position="316"/>
        <end position="430"/>
    </location>
</feature>
<accession>A0A0C9SVQ2</accession>
<keyword evidence="3" id="KW-1185">Reference proteome</keyword>
<name>A0A0C9SVQ2_PLICR</name>
<feature type="non-terminal residue" evidence="2">
    <location>
        <position position="433"/>
    </location>
</feature>
<dbReference type="Pfam" id="PF20231">
    <property type="entry name" value="DUF6589"/>
    <property type="match status" value="2"/>
</dbReference>
<dbReference type="HOGENOM" id="CLU_007061_3_1_1"/>
<proteinExistence type="predicted"/>
<dbReference type="OrthoDB" id="3040861at2759"/>
<dbReference type="Proteomes" id="UP000053263">
    <property type="component" value="Unassembled WGS sequence"/>
</dbReference>
<protein>
    <recommendedName>
        <fullName evidence="1">DUF6589 domain-containing protein</fullName>
    </recommendedName>
</protein>
<reference evidence="2 3" key="1">
    <citation type="submission" date="2014-06" db="EMBL/GenBank/DDBJ databases">
        <title>Evolutionary Origins and Diversification of the Mycorrhizal Mutualists.</title>
        <authorList>
            <consortium name="DOE Joint Genome Institute"/>
            <consortium name="Mycorrhizal Genomics Consortium"/>
            <person name="Kohler A."/>
            <person name="Kuo A."/>
            <person name="Nagy L.G."/>
            <person name="Floudas D."/>
            <person name="Copeland A."/>
            <person name="Barry K.W."/>
            <person name="Cichocki N."/>
            <person name="Veneault-Fourrey C."/>
            <person name="LaButti K."/>
            <person name="Lindquist E.A."/>
            <person name="Lipzen A."/>
            <person name="Lundell T."/>
            <person name="Morin E."/>
            <person name="Murat C."/>
            <person name="Riley R."/>
            <person name="Ohm R."/>
            <person name="Sun H."/>
            <person name="Tunlid A."/>
            <person name="Henrissat B."/>
            <person name="Grigoriev I.V."/>
            <person name="Hibbett D.S."/>
            <person name="Martin F."/>
        </authorList>
    </citation>
    <scope>NUCLEOTIDE SEQUENCE [LARGE SCALE GENOMIC DNA]</scope>
    <source>
        <strain evidence="2 3">FD-325 SS-3</strain>
    </source>
</reference>
<dbReference type="InterPro" id="IPR046496">
    <property type="entry name" value="DUF6589"/>
</dbReference>
<feature type="domain" description="DUF6589" evidence="1">
    <location>
        <begin position="209"/>
        <end position="306"/>
    </location>
</feature>
<feature type="non-terminal residue" evidence="2">
    <location>
        <position position="1"/>
    </location>
</feature>